<feature type="region of interest" description="Disordered" evidence="1">
    <location>
        <begin position="181"/>
        <end position="203"/>
    </location>
</feature>
<evidence type="ECO:0000313" key="2">
    <source>
        <dbReference type="EMBL" id="TQF18015.1"/>
    </source>
</evidence>
<sequence>MRYLAPWLGVWLSVLAGCSVPGLEELKRGRALPVSIHYTASFTTGCIRVVAQGAQDATTRMEETASNLASISPPLKWVLLRKPHWGGDVSLTVTAHEQTCNGPEVDRQVVVFAAGVEDEQSVMLETPDMDADGYVPLANGGTDCDDSIETGASAFPGHTEVCDAVDNDCDQVLNEGFTVLYPDGDGDGEGDSSKPSCEGALPPPEFVANGRDCDDSDPGVKTTAAEVCDAIDNNCKGGVDEVGDCGGTLREVADFHLQGPGGDAPWRTVAMSPANGGYPVWIAGLGGQLVVRKAANERFESFSFGASTTTPPPDGSPPASPNHCGNYGWYASWVDSEGAVYLGGASGRVAIHDGETCAFASQLPVNDTVVGMVGFENGSDTIVYMATDAGQLFYWRTFEWNLGRPPQSTPDSSREGHRYTGLHGFSADLTQDDNEELCVSAVTGGKQAVLSYFTRNDSLHVQPLDNPGDISGAMNAVWARSSTTACAVGDRGGVWRKIEADKWARKSAPPAGAVDFSSVVMLSNDDCYIVDKSNNGRLHRLTGKGWAKGPALPEHLTNKPLHDLAMETAANFWIVGDGRVLHYPEPP</sequence>
<dbReference type="Pfam" id="PF11617">
    <property type="entry name" value="Cu-binding_MopE"/>
    <property type="match status" value="2"/>
</dbReference>
<proteinExistence type="predicted"/>
<organism evidence="2 3">
    <name type="scientific">Myxococcus llanfairpwllgwyngyllgogerychwyrndrobwllllantysiliogogogochensis</name>
    <dbReference type="NCBI Taxonomy" id="2590453"/>
    <lineage>
        <taxon>Bacteria</taxon>
        <taxon>Pseudomonadati</taxon>
        <taxon>Myxococcota</taxon>
        <taxon>Myxococcia</taxon>
        <taxon>Myxococcales</taxon>
        <taxon>Cystobacterineae</taxon>
        <taxon>Myxococcaceae</taxon>
        <taxon>Myxococcus</taxon>
    </lineage>
</organism>
<keyword evidence="3" id="KW-1185">Reference proteome</keyword>
<dbReference type="Proteomes" id="UP000315369">
    <property type="component" value="Unassembled WGS sequence"/>
</dbReference>
<dbReference type="OrthoDB" id="7156875at2"/>
<comment type="caution">
    <text evidence="2">The sequence shown here is derived from an EMBL/GenBank/DDBJ whole genome shotgun (WGS) entry which is preliminary data.</text>
</comment>
<evidence type="ECO:0000313" key="3">
    <source>
        <dbReference type="Proteomes" id="UP000315369"/>
    </source>
</evidence>
<dbReference type="EMBL" id="VIFM01000001">
    <property type="protein sequence ID" value="TQF18015.1"/>
    <property type="molecule type" value="Genomic_DNA"/>
</dbReference>
<evidence type="ECO:0000256" key="1">
    <source>
        <dbReference type="SAM" id="MobiDB-lite"/>
    </source>
</evidence>
<protein>
    <recommendedName>
        <fullName evidence="4">Lipoprotein</fullName>
    </recommendedName>
</protein>
<dbReference type="SUPFAM" id="SSF50960">
    <property type="entry name" value="TolB, C-terminal domain"/>
    <property type="match status" value="1"/>
</dbReference>
<gene>
    <name evidence="2" type="ORF">FJV41_00260</name>
</gene>
<reference evidence="2 3" key="1">
    <citation type="submission" date="2019-06" db="EMBL/GenBank/DDBJ databases">
        <authorList>
            <person name="Livingstone P."/>
            <person name="Whitworth D."/>
        </authorList>
    </citation>
    <scope>NUCLEOTIDE SEQUENCE [LARGE SCALE GENOMIC DNA]</scope>
    <source>
        <strain evidence="2 3">AM401</strain>
    </source>
</reference>
<evidence type="ECO:0008006" key="4">
    <source>
        <dbReference type="Google" id="ProtNLM"/>
    </source>
</evidence>
<accession>A0A540X9P1</accession>
<dbReference type="AlphaFoldDB" id="A0A540X9P1"/>
<name>A0A540X9P1_9BACT</name>
<dbReference type="PROSITE" id="PS51257">
    <property type="entry name" value="PROKAR_LIPOPROTEIN"/>
    <property type="match status" value="1"/>
</dbReference>
<dbReference type="InterPro" id="IPR021655">
    <property type="entry name" value="Put_metal-bd"/>
</dbReference>